<dbReference type="PANTHER" id="PTHR43280">
    <property type="entry name" value="ARAC-FAMILY TRANSCRIPTIONAL REGULATOR"/>
    <property type="match status" value="1"/>
</dbReference>
<reference evidence="4" key="1">
    <citation type="submission" date="2019-11" db="EMBL/GenBank/DDBJ databases">
        <authorList>
            <person name="Feng L."/>
        </authorList>
    </citation>
    <scope>NUCLEOTIDE SEQUENCE</scope>
    <source>
        <strain evidence="4">PclaraLFYP37</strain>
    </source>
</reference>
<keyword evidence="1" id="KW-0805">Transcription regulation</keyword>
<gene>
    <name evidence="4" type="primary">tetD</name>
    <name evidence="4" type="ORF">PCLFYP37_01475</name>
</gene>
<evidence type="ECO:0000256" key="1">
    <source>
        <dbReference type="ARBA" id="ARBA00023015"/>
    </source>
</evidence>
<dbReference type="SMART" id="SM00342">
    <property type="entry name" value="HTH_ARAC"/>
    <property type="match status" value="1"/>
</dbReference>
<evidence type="ECO:0000313" key="4">
    <source>
        <dbReference type="EMBL" id="VYT91995.1"/>
    </source>
</evidence>
<dbReference type="PROSITE" id="PS01124">
    <property type="entry name" value="HTH_ARAC_FAMILY_2"/>
    <property type="match status" value="1"/>
</dbReference>
<sequence>MEEIIKLDTVGLYNKLYGVETLHPLVSVVDASEIKQDLPANVTLNYGLYALYLKQTKCGDLRYGRQLYDYQEGTVTSFAPGQVVEIRRDTNVRPQWQGLVFHPDLIRGTSLGQDIKQYSFFSYASNEALHLSDEEKSIYRDCLEKIKMELARPVDKHSRRLIVRNIELLLDYCMRFYERQFVTRSKVNKDILVRFEEQLDAYFQGGHPQSEGLPTVKYFADRMNLSPNYFGDLVKKETGRTAQEYIQGKLIEVAKQEILGSSRSVSEIAYRLGFQYPQHFTRIFKKSVGCTPTGYRDLQV</sequence>
<protein>
    <submittedName>
        <fullName evidence="4">Transposon Tn10 TetD protein</fullName>
    </submittedName>
</protein>
<keyword evidence="2" id="KW-0238">DNA-binding</keyword>
<name>A0A6N3AHM7_9BACT</name>
<evidence type="ECO:0000256" key="2">
    <source>
        <dbReference type="ARBA" id="ARBA00023125"/>
    </source>
</evidence>
<dbReference type="EMBL" id="CACRUT010000008">
    <property type="protein sequence ID" value="VYT91995.1"/>
    <property type="molecule type" value="Genomic_DNA"/>
</dbReference>
<organism evidence="4">
    <name type="scientific">Paraprevotella clara</name>
    <dbReference type="NCBI Taxonomy" id="454154"/>
    <lineage>
        <taxon>Bacteria</taxon>
        <taxon>Pseudomonadati</taxon>
        <taxon>Bacteroidota</taxon>
        <taxon>Bacteroidia</taxon>
        <taxon>Bacteroidales</taxon>
        <taxon>Prevotellaceae</taxon>
        <taxon>Paraprevotella</taxon>
    </lineage>
</organism>
<dbReference type="PRINTS" id="PR00032">
    <property type="entry name" value="HTHARAC"/>
</dbReference>
<dbReference type="SUPFAM" id="SSF46689">
    <property type="entry name" value="Homeodomain-like"/>
    <property type="match status" value="1"/>
</dbReference>
<dbReference type="InterPro" id="IPR020449">
    <property type="entry name" value="Tscrpt_reg_AraC-type_HTH"/>
</dbReference>
<dbReference type="RefSeq" id="WP_021981256.1">
    <property type="nucleotide sequence ID" value="NZ_CACRUT010000008.1"/>
</dbReference>
<dbReference type="PANTHER" id="PTHR43280:SF32">
    <property type="entry name" value="TRANSCRIPTIONAL REGULATORY PROTEIN"/>
    <property type="match status" value="1"/>
</dbReference>
<keyword evidence="3" id="KW-0804">Transcription</keyword>
<dbReference type="InterPro" id="IPR009057">
    <property type="entry name" value="Homeodomain-like_sf"/>
</dbReference>
<dbReference type="GO" id="GO:0043565">
    <property type="term" value="F:sequence-specific DNA binding"/>
    <property type="evidence" value="ECO:0007669"/>
    <property type="project" value="InterPro"/>
</dbReference>
<accession>A0A6N3AHM7</accession>
<proteinExistence type="predicted"/>
<dbReference type="GO" id="GO:0003700">
    <property type="term" value="F:DNA-binding transcription factor activity"/>
    <property type="evidence" value="ECO:0007669"/>
    <property type="project" value="InterPro"/>
</dbReference>
<dbReference type="AlphaFoldDB" id="A0A6N3AHM7"/>
<evidence type="ECO:0000256" key="3">
    <source>
        <dbReference type="ARBA" id="ARBA00023163"/>
    </source>
</evidence>
<dbReference type="InterPro" id="IPR018060">
    <property type="entry name" value="HTH_AraC"/>
</dbReference>
<dbReference type="Gene3D" id="1.10.10.60">
    <property type="entry name" value="Homeodomain-like"/>
    <property type="match status" value="2"/>
</dbReference>
<dbReference type="Pfam" id="PF12833">
    <property type="entry name" value="HTH_18"/>
    <property type="match status" value="1"/>
</dbReference>